<accession>A0A9N8KGP6</accession>
<reference evidence="2" key="1">
    <citation type="submission" date="2020-06" db="EMBL/GenBank/DDBJ databases">
        <authorList>
            <person name="Onetto C."/>
        </authorList>
    </citation>
    <scope>NUCLEOTIDE SEQUENCE</scope>
</reference>
<gene>
    <name evidence="2" type="ORF">AWRI4620_LOCUS3686</name>
</gene>
<feature type="domain" description="Cryptic loci regulator 2 N-terminal" evidence="1">
    <location>
        <begin position="77"/>
        <end position="148"/>
    </location>
</feature>
<dbReference type="AlphaFoldDB" id="A0A9N8KGP6"/>
<sequence>MAHVFFRRNYVHVRELNLSEINYLESDPEHRPRASLNYTPVLDDDFLELLTTAFNNHPSASSMMAELNCTRIRFVGGLPRGFACFQALRREGKHADRYIYGHHESTRNKFGTDKTFKSLKQFVPHVFWIIVDQPLADNRPRGCLCKLCAEQNYRL</sequence>
<dbReference type="OrthoDB" id="3846433at2759"/>
<evidence type="ECO:0000259" key="1">
    <source>
        <dbReference type="Pfam" id="PF16761"/>
    </source>
</evidence>
<dbReference type="InterPro" id="IPR031915">
    <property type="entry name" value="Clr2_N"/>
</dbReference>
<dbReference type="Proteomes" id="UP000745764">
    <property type="component" value="Unassembled WGS sequence"/>
</dbReference>
<dbReference type="EMBL" id="CAINUL010000004">
    <property type="protein sequence ID" value="CAD0109431.1"/>
    <property type="molecule type" value="Genomic_DNA"/>
</dbReference>
<name>A0A9N8KGP6_9PEZI</name>
<organism evidence="2 3">
    <name type="scientific">Aureobasidium uvarum</name>
    <dbReference type="NCBI Taxonomy" id="2773716"/>
    <lineage>
        <taxon>Eukaryota</taxon>
        <taxon>Fungi</taxon>
        <taxon>Dikarya</taxon>
        <taxon>Ascomycota</taxon>
        <taxon>Pezizomycotina</taxon>
        <taxon>Dothideomycetes</taxon>
        <taxon>Dothideomycetidae</taxon>
        <taxon>Dothideales</taxon>
        <taxon>Saccotheciaceae</taxon>
        <taxon>Aureobasidium</taxon>
    </lineage>
</organism>
<proteinExistence type="predicted"/>
<protein>
    <recommendedName>
        <fullName evidence="1">Cryptic loci regulator 2 N-terminal domain-containing protein</fullName>
    </recommendedName>
</protein>
<dbReference type="Pfam" id="PF16761">
    <property type="entry name" value="Clr2_transil"/>
    <property type="match status" value="1"/>
</dbReference>
<evidence type="ECO:0000313" key="2">
    <source>
        <dbReference type="EMBL" id="CAD0109431.1"/>
    </source>
</evidence>
<evidence type="ECO:0000313" key="3">
    <source>
        <dbReference type="Proteomes" id="UP000745764"/>
    </source>
</evidence>
<comment type="caution">
    <text evidence="2">The sequence shown here is derived from an EMBL/GenBank/DDBJ whole genome shotgun (WGS) entry which is preliminary data.</text>
</comment>
<keyword evidence="3" id="KW-1185">Reference proteome</keyword>